<evidence type="ECO:0000256" key="11">
    <source>
        <dbReference type="ARBA" id="ARBA00023310"/>
    </source>
</evidence>
<protein>
    <recommendedName>
        <fullName evidence="12">F-ATPase delta subunit</fullName>
    </recommendedName>
</protein>
<dbReference type="InterPro" id="IPR020546">
    <property type="entry name" value="ATP_synth_F1_dsu/esu_N"/>
</dbReference>
<evidence type="ECO:0000256" key="10">
    <source>
        <dbReference type="ARBA" id="ARBA00023196"/>
    </source>
</evidence>
<comment type="subcellular location">
    <subcellularLocation>
        <location evidence="1">Mitochondrion inner membrane</location>
    </subcellularLocation>
</comment>
<keyword evidence="8" id="KW-0496">Mitochondrion</keyword>
<name>A0AAE9EDM9_CAEBR</name>
<evidence type="ECO:0000256" key="8">
    <source>
        <dbReference type="ARBA" id="ARBA00023128"/>
    </source>
</evidence>
<sequence>MSREGKMLARTIQKFSAVAQRGFAAAAAAPVKNANPDELRLTFASPDTAVFSNAVVKQVDVPTLAGMVGVLANHVPTIGVLKPGVVTVTTNEGTVQRLFVSSGTLSVNIDGSCQVLAEEVLKVEEIDESAARAELDAAQRASGEGSEVARAEAQIRAEVAEALIKAATNQQKLLLEINFERAIRKHSEETLLSFTRLFSLVFPTLFDKMVLPFLIFCTTLSMKIHTTLSKAVGDSSDLPDFLNETDVTSSSFESSTHIPSSTMNPSSRPRPVFGMDLHCPSIENAVSTCPKDSNWVYYTCCGGANMYCCEHIQTWLLSALAVIAVFLTLLLIGCCVRCCCSYKRKTQQSYSFDDK</sequence>
<dbReference type="Pfam" id="PF02823">
    <property type="entry name" value="ATP-synt_DE_N"/>
    <property type="match status" value="1"/>
</dbReference>
<dbReference type="HAMAP" id="MF_00530">
    <property type="entry name" value="ATP_synth_epsil_bac"/>
    <property type="match status" value="1"/>
</dbReference>
<evidence type="ECO:0000313" key="15">
    <source>
        <dbReference type="EMBL" id="UMM18489.1"/>
    </source>
</evidence>
<evidence type="ECO:0000256" key="2">
    <source>
        <dbReference type="ARBA" id="ARBA00005712"/>
    </source>
</evidence>
<dbReference type="SUPFAM" id="SSF51344">
    <property type="entry name" value="Epsilon subunit of F1F0-ATP synthase N-terminal domain"/>
    <property type="match status" value="1"/>
</dbReference>
<dbReference type="GO" id="GO:0045259">
    <property type="term" value="C:proton-transporting ATP synthase complex"/>
    <property type="evidence" value="ECO:0007669"/>
    <property type="project" value="UniProtKB-KW"/>
</dbReference>
<dbReference type="Pfam" id="PF10853">
    <property type="entry name" value="DUF2650"/>
    <property type="match status" value="1"/>
</dbReference>
<proteinExistence type="inferred from homology"/>
<dbReference type="InterPro" id="IPR001469">
    <property type="entry name" value="ATP_synth_F1_dsu/esu"/>
</dbReference>
<keyword evidence="9 13" id="KW-0472">Membrane</keyword>
<evidence type="ECO:0000256" key="3">
    <source>
        <dbReference type="ARBA" id="ARBA00022448"/>
    </source>
</evidence>
<evidence type="ECO:0000256" key="9">
    <source>
        <dbReference type="ARBA" id="ARBA00023136"/>
    </source>
</evidence>
<keyword evidence="10" id="KW-0139">CF(1)</keyword>
<dbReference type="GO" id="GO:0005743">
    <property type="term" value="C:mitochondrial inner membrane"/>
    <property type="evidence" value="ECO:0007669"/>
    <property type="project" value="UniProtKB-SubCell"/>
</dbReference>
<gene>
    <name evidence="15" type="ORF">L5515_014535</name>
</gene>
<dbReference type="PANTHER" id="PTHR13822">
    <property type="entry name" value="ATP SYNTHASE DELTA/EPSILON CHAIN"/>
    <property type="match status" value="1"/>
</dbReference>
<evidence type="ECO:0000256" key="1">
    <source>
        <dbReference type="ARBA" id="ARBA00004273"/>
    </source>
</evidence>
<dbReference type="InterPro" id="IPR022559">
    <property type="entry name" value="SUP-1-like"/>
</dbReference>
<accession>A0AAE9EDM9</accession>
<dbReference type="GO" id="GO:0046933">
    <property type="term" value="F:proton-transporting ATP synthase activity, rotational mechanism"/>
    <property type="evidence" value="ECO:0007669"/>
    <property type="project" value="InterPro"/>
</dbReference>
<keyword evidence="11" id="KW-0066">ATP synthesis</keyword>
<dbReference type="Gene3D" id="2.60.15.10">
    <property type="entry name" value="F0F1 ATP synthase delta/epsilon subunit, N-terminal"/>
    <property type="match status" value="1"/>
</dbReference>
<evidence type="ECO:0000256" key="12">
    <source>
        <dbReference type="ARBA" id="ARBA00031669"/>
    </source>
</evidence>
<dbReference type="InterPro" id="IPR036771">
    <property type="entry name" value="ATPsynth_dsu/esu_N"/>
</dbReference>
<dbReference type="AlphaFoldDB" id="A0AAE9EDM9"/>
<evidence type="ECO:0000256" key="7">
    <source>
        <dbReference type="ARBA" id="ARBA00023065"/>
    </source>
</evidence>
<keyword evidence="13" id="KW-1133">Transmembrane helix</keyword>
<evidence type="ECO:0000313" key="16">
    <source>
        <dbReference type="Proteomes" id="UP000829354"/>
    </source>
</evidence>
<dbReference type="Proteomes" id="UP000829354">
    <property type="component" value="Chromosome II"/>
</dbReference>
<keyword evidence="13" id="KW-0812">Transmembrane</keyword>
<evidence type="ECO:0000259" key="14">
    <source>
        <dbReference type="Pfam" id="PF02823"/>
    </source>
</evidence>
<keyword evidence="7" id="KW-0406">Ion transport</keyword>
<keyword evidence="5" id="KW-0999">Mitochondrion inner membrane</keyword>
<keyword evidence="16" id="KW-1185">Reference proteome</keyword>
<dbReference type="PANTHER" id="PTHR13822:SF7">
    <property type="entry name" value="ATP SYNTHASE SUBUNIT DELTA, MITOCHONDRIAL"/>
    <property type="match status" value="1"/>
</dbReference>
<keyword evidence="4" id="KW-0375">Hydrogen ion transport</keyword>
<feature type="domain" description="ATP synthase F1 complex delta/epsilon subunit N-terminal" evidence="14">
    <location>
        <begin position="39"/>
        <end position="119"/>
    </location>
</feature>
<evidence type="ECO:0000256" key="4">
    <source>
        <dbReference type="ARBA" id="ARBA00022781"/>
    </source>
</evidence>
<evidence type="ECO:0000256" key="13">
    <source>
        <dbReference type="SAM" id="Phobius"/>
    </source>
</evidence>
<feature type="transmembrane region" description="Helical" evidence="13">
    <location>
        <begin position="315"/>
        <end position="340"/>
    </location>
</feature>
<dbReference type="EMBL" id="CP092621">
    <property type="protein sequence ID" value="UMM18489.1"/>
    <property type="molecule type" value="Genomic_DNA"/>
</dbReference>
<evidence type="ECO:0000256" key="5">
    <source>
        <dbReference type="ARBA" id="ARBA00022792"/>
    </source>
</evidence>
<evidence type="ECO:0000256" key="6">
    <source>
        <dbReference type="ARBA" id="ARBA00022946"/>
    </source>
</evidence>
<keyword evidence="3" id="KW-0813">Transport</keyword>
<comment type="similarity">
    <text evidence="2">Belongs to the ATPase epsilon chain family.</text>
</comment>
<dbReference type="CDD" id="cd12152">
    <property type="entry name" value="F1-ATPase_delta"/>
    <property type="match status" value="1"/>
</dbReference>
<organism evidence="15 16">
    <name type="scientific">Caenorhabditis briggsae</name>
    <dbReference type="NCBI Taxonomy" id="6238"/>
    <lineage>
        <taxon>Eukaryota</taxon>
        <taxon>Metazoa</taxon>
        <taxon>Ecdysozoa</taxon>
        <taxon>Nematoda</taxon>
        <taxon>Chromadorea</taxon>
        <taxon>Rhabditida</taxon>
        <taxon>Rhabditina</taxon>
        <taxon>Rhabditomorpha</taxon>
        <taxon>Rhabditoidea</taxon>
        <taxon>Rhabditidae</taxon>
        <taxon>Peloderinae</taxon>
        <taxon>Caenorhabditis</taxon>
    </lineage>
</organism>
<dbReference type="Gene3D" id="1.20.5.440">
    <property type="entry name" value="ATP synthase delta/epsilon subunit, C-terminal domain"/>
    <property type="match status" value="1"/>
</dbReference>
<dbReference type="FunFam" id="2.60.15.10:FF:000004">
    <property type="entry name" value="ATP synthase subunit delta, mitochondrial"/>
    <property type="match status" value="1"/>
</dbReference>
<reference evidence="15 16" key="1">
    <citation type="submission" date="2022-04" db="EMBL/GenBank/DDBJ databases">
        <title>Chromosome-level reference genomes for two strains of Caenorhabditis briggsae: an improved platform for comparative genomics.</title>
        <authorList>
            <person name="Stevens L."/>
            <person name="Andersen E."/>
        </authorList>
    </citation>
    <scope>NUCLEOTIDE SEQUENCE [LARGE SCALE GENOMIC DNA]</scope>
    <source>
        <strain evidence="15">VX34</strain>
        <tissue evidence="15">Whole-organism</tissue>
    </source>
</reference>
<keyword evidence="6" id="KW-0809">Transit peptide</keyword>